<dbReference type="InterPro" id="IPR000943">
    <property type="entry name" value="RNA_pol_sigma70"/>
</dbReference>
<comment type="similarity">
    <text evidence="1">Belongs to the sigma-70 factor family.</text>
</comment>
<dbReference type="PROSITE" id="PS00716">
    <property type="entry name" value="SIGMA70_2"/>
    <property type="match status" value="1"/>
</dbReference>
<dbReference type="PANTHER" id="PTHR30603:SF47">
    <property type="entry name" value="RNA POLYMERASE SIGMA FACTOR SIGD, CHLOROPLASTIC"/>
    <property type="match status" value="1"/>
</dbReference>
<dbReference type="PANTHER" id="PTHR30603">
    <property type="entry name" value="RNA POLYMERASE SIGMA FACTOR RPO"/>
    <property type="match status" value="1"/>
</dbReference>
<dbReference type="SUPFAM" id="SSF88659">
    <property type="entry name" value="Sigma3 and sigma4 domains of RNA polymerase sigma factors"/>
    <property type="match status" value="2"/>
</dbReference>
<accession>A0A6P5G5G8</accession>
<dbReference type="GO" id="GO:0016987">
    <property type="term" value="F:sigma factor activity"/>
    <property type="evidence" value="ECO:0007669"/>
    <property type="project" value="UniProtKB-KW"/>
</dbReference>
<dbReference type="InterPro" id="IPR050239">
    <property type="entry name" value="Sigma-70_RNA_pol_init_factors"/>
</dbReference>
<reference evidence="10" key="2">
    <citation type="submission" date="2025-08" db="UniProtKB">
        <authorList>
            <consortium name="RefSeq"/>
        </authorList>
    </citation>
    <scope>IDENTIFICATION</scope>
    <source>
        <tissue evidence="10">Leaf</tissue>
    </source>
</reference>
<evidence type="ECO:0000256" key="4">
    <source>
        <dbReference type="ARBA" id="ARBA00023125"/>
    </source>
</evidence>
<dbReference type="GeneID" id="109718609"/>
<dbReference type="OrthoDB" id="660251at2759"/>
<dbReference type="Proteomes" id="UP000515123">
    <property type="component" value="Linkage group 12"/>
</dbReference>
<dbReference type="InterPro" id="IPR036388">
    <property type="entry name" value="WH-like_DNA-bd_sf"/>
</dbReference>
<dbReference type="RefSeq" id="XP_020100505.1">
    <property type="nucleotide sequence ID" value="XM_020244916.1"/>
</dbReference>
<feature type="domain" description="RNA polymerase sigma-70" evidence="8">
    <location>
        <begin position="389"/>
        <end position="415"/>
    </location>
</feature>
<evidence type="ECO:0000256" key="5">
    <source>
        <dbReference type="ARBA" id="ARBA00023163"/>
    </source>
</evidence>
<keyword evidence="2" id="KW-0805">Transcription regulation</keyword>
<dbReference type="InterPro" id="IPR013325">
    <property type="entry name" value="RNA_pol_sigma_r2"/>
</dbReference>
<dbReference type="NCBIfam" id="TIGR02937">
    <property type="entry name" value="sigma70-ECF"/>
    <property type="match status" value="1"/>
</dbReference>
<dbReference type="PROSITE" id="PS00715">
    <property type="entry name" value="SIGMA70_1"/>
    <property type="match status" value="1"/>
</dbReference>
<evidence type="ECO:0000313" key="10">
    <source>
        <dbReference type="RefSeq" id="XP_020100505.1"/>
    </source>
</evidence>
<dbReference type="InterPro" id="IPR007627">
    <property type="entry name" value="RNA_pol_sigma70_r2"/>
</dbReference>
<dbReference type="InterPro" id="IPR014284">
    <property type="entry name" value="RNA_pol_sigma-70_dom"/>
</dbReference>
<dbReference type="PRINTS" id="PR00046">
    <property type="entry name" value="SIGMA70FCT"/>
</dbReference>
<dbReference type="Gene3D" id="1.10.601.10">
    <property type="entry name" value="RNA Polymerase Primary Sigma Factor"/>
    <property type="match status" value="1"/>
</dbReference>
<evidence type="ECO:0000259" key="8">
    <source>
        <dbReference type="PROSITE" id="PS00716"/>
    </source>
</evidence>
<protein>
    <submittedName>
        <fullName evidence="10">RNA polymerase sigma factor sigD, chloroplastic</fullName>
    </submittedName>
</protein>
<dbReference type="Pfam" id="PF04545">
    <property type="entry name" value="Sigma70_r4"/>
    <property type="match status" value="1"/>
</dbReference>
<evidence type="ECO:0000256" key="2">
    <source>
        <dbReference type="ARBA" id="ARBA00023015"/>
    </source>
</evidence>
<evidence type="ECO:0000259" key="7">
    <source>
        <dbReference type="PROSITE" id="PS00715"/>
    </source>
</evidence>
<dbReference type="InterPro" id="IPR013324">
    <property type="entry name" value="RNA_pol_sigma_r3/r4-like"/>
</dbReference>
<keyword evidence="4" id="KW-0238">DNA-binding</keyword>
<keyword evidence="5" id="KW-0804">Transcription</keyword>
<dbReference type="AlphaFoldDB" id="A0A6P5G5G8"/>
<dbReference type="CDD" id="cd06171">
    <property type="entry name" value="Sigma70_r4"/>
    <property type="match status" value="1"/>
</dbReference>
<gene>
    <name evidence="10" type="primary">LOC109718609</name>
</gene>
<evidence type="ECO:0000256" key="1">
    <source>
        <dbReference type="ARBA" id="ARBA00007788"/>
    </source>
</evidence>
<sequence length="430" mass="49325">MVMHACTLNSPSTTATLSLPLHHALLSKPTLQFPQSLSSPSSPSLSLPPVITNHTTFHLVVVPEDSQAISGVSSSSRDFSEGIAKDNNIVLERRRKRRWRKRTRRKNADLRSESDDEEEDGRMFRAVEQRRFSKVEKSRYLTRRQEAQFSLYLKEEAMLEKENNQMGEFTSTTSAELIRRSSRDKALLRARESRERIILSYKRLVVSIASTYQGRGLGLQDLIQEGCIGLLRGAQRFDHKKGYKLSTYVYWWIKQAIVRAIVNKSRIVRLPGSLCEAANRVAEANSILRRRLGRWPTYEEIADFVHVGVSSVRIISERIRHPISIDQPVNKEGLSLKEIILGPDEIRPETIVTRQIILRTLEELLKTLSAREEHIMRLHYGLNGETARSCEEIGKLMNLSRERIRQIHGNALARLKEEKGLIESLWQNSL</sequence>
<dbReference type="InterPro" id="IPR007630">
    <property type="entry name" value="RNA_pol_sigma70_r4"/>
</dbReference>
<feature type="domain" description="RNA polymerase sigma-70" evidence="7">
    <location>
        <begin position="221"/>
        <end position="234"/>
    </location>
</feature>
<dbReference type="GO" id="GO:0006352">
    <property type="term" value="P:DNA-templated transcription initiation"/>
    <property type="evidence" value="ECO:0007669"/>
    <property type="project" value="InterPro"/>
</dbReference>
<reference evidence="9" key="1">
    <citation type="journal article" date="2015" name="Nat. Genet.">
        <title>The pineapple genome and the evolution of CAM photosynthesis.</title>
        <authorList>
            <person name="Ming R."/>
            <person name="VanBuren R."/>
            <person name="Wai C.M."/>
            <person name="Tang H."/>
            <person name="Schatz M.C."/>
            <person name="Bowers J.E."/>
            <person name="Lyons E."/>
            <person name="Wang M.L."/>
            <person name="Chen J."/>
            <person name="Biggers E."/>
            <person name="Zhang J."/>
            <person name="Huang L."/>
            <person name="Zhang L."/>
            <person name="Miao W."/>
            <person name="Zhang J."/>
            <person name="Ye Z."/>
            <person name="Miao C."/>
            <person name="Lin Z."/>
            <person name="Wang H."/>
            <person name="Zhou H."/>
            <person name="Yim W.C."/>
            <person name="Priest H.D."/>
            <person name="Zheng C."/>
            <person name="Woodhouse M."/>
            <person name="Edger P.P."/>
            <person name="Guyot R."/>
            <person name="Guo H.B."/>
            <person name="Guo H."/>
            <person name="Zheng G."/>
            <person name="Singh R."/>
            <person name="Sharma A."/>
            <person name="Min X."/>
            <person name="Zheng Y."/>
            <person name="Lee H."/>
            <person name="Gurtowski J."/>
            <person name="Sedlazeck F.J."/>
            <person name="Harkess A."/>
            <person name="McKain M.R."/>
            <person name="Liao Z."/>
            <person name="Fang J."/>
            <person name="Liu J."/>
            <person name="Zhang X."/>
            <person name="Zhang Q."/>
            <person name="Hu W."/>
            <person name="Qin Y."/>
            <person name="Wang K."/>
            <person name="Chen L.Y."/>
            <person name="Shirley N."/>
            <person name="Lin Y.R."/>
            <person name="Liu L.Y."/>
            <person name="Hernandez A.G."/>
            <person name="Wright C.L."/>
            <person name="Bulone V."/>
            <person name="Tuskan G.A."/>
            <person name="Heath K."/>
            <person name="Zee F."/>
            <person name="Moore P.H."/>
            <person name="Sunkar R."/>
            <person name="Leebens-Mack J.H."/>
            <person name="Mockler T."/>
            <person name="Bennetzen J.L."/>
            <person name="Freeling M."/>
            <person name="Sankoff D."/>
            <person name="Paterson A.H."/>
            <person name="Zhu X."/>
            <person name="Yang X."/>
            <person name="Smith J.A."/>
            <person name="Cushman J.C."/>
            <person name="Paull R.E."/>
            <person name="Yu Q."/>
        </authorList>
    </citation>
    <scope>NUCLEOTIDE SEQUENCE [LARGE SCALE GENOMIC DNA]</scope>
    <source>
        <strain evidence="9">cv. F153</strain>
    </source>
</reference>
<dbReference type="Gene3D" id="1.10.10.10">
    <property type="entry name" value="Winged helix-like DNA-binding domain superfamily/Winged helix DNA-binding domain"/>
    <property type="match status" value="2"/>
</dbReference>
<dbReference type="Pfam" id="PF04539">
    <property type="entry name" value="Sigma70_r3"/>
    <property type="match status" value="1"/>
</dbReference>
<organism evidence="9 10">
    <name type="scientific">Ananas comosus</name>
    <name type="common">Pineapple</name>
    <name type="synonym">Ananas ananas</name>
    <dbReference type="NCBI Taxonomy" id="4615"/>
    <lineage>
        <taxon>Eukaryota</taxon>
        <taxon>Viridiplantae</taxon>
        <taxon>Streptophyta</taxon>
        <taxon>Embryophyta</taxon>
        <taxon>Tracheophyta</taxon>
        <taxon>Spermatophyta</taxon>
        <taxon>Magnoliopsida</taxon>
        <taxon>Liliopsida</taxon>
        <taxon>Poales</taxon>
        <taxon>Bromeliaceae</taxon>
        <taxon>Bromelioideae</taxon>
        <taxon>Ananas</taxon>
    </lineage>
</organism>
<evidence type="ECO:0000256" key="3">
    <source>
        <dbReference type="ARBA" id="ARBA00023082"/>
    </source>
</evidence>
<feature type="region of interest" description="Disordered" evidence="6">
    <location>
        <begin position="98"/>
        <end position="120"/>
    </location>
</feature>
<dbReference type="GO" id="GO:0003677">
    <property type="term" value="F:DNA binding"/>
    <property type="evidence" value="ECO:0007669"/>
    <property type="project" value="UniProtKB-KW"/>
</dbReference>
<dbReference type="InterPro" id="IPR007624">
    <property type="entry name" value="RNA_pol_sigma70_r3"/>
</dbReference>
<keyword evidence="9" id="KW-1185">Reference proteome</keyword>
<dbReference type="SUPFAM" id="SSF88946">
    <property type="entry name" value="Sigma2 domain of RNA polymerase sigma factors"/>
    <property type="match status" value="1"/>
</dbReference>
<keyword evidence="3" id="KW-0731">Sigma factor</keyword>
<evidence type="ECO:0000256" key="6">
    <source>
        <dbReference type="SAM" id="MobiDB-lite"/>
    </source>
</evidence>
<name>A0A6P5G5G8_ANACO</name>
<proteinExistence type="inferred from homology"/>
<dbReference type="Pfam" id="PF04542">
    <property type="entry name" value="Sigma70_r2"/>
    <property type="match status" value="1"/>
</dbReference>
<evidence type="ECO:0000313" key="9">
    <source>
        <dbReference type="Proteomes" id="UP000515123"/>
    </source>
</evidence>